<dbReference type="PROSITE" id="PS00876">
    <property type="entry name" value="IDO_1"/>
    <property type="match status" value="1"/>
</dbReference>
<gene>
    <name evidence="5" type="ORF">QBC47DRAFT_434302</name>
</gene>
<evidence type="ECO:0000256" key="2">
    <source>
        <dbReference type="ARBA" id="ARBA00022723"/>
    </source>
</evidence>
<evidence type="ECO:0000313" key="6">
    <source>
        <dbReference type="Proteomes" id="UP001239445"/>
    </source>
</evidence>
<keyword evidence="2 4" id="KW-0479">Metal-binding</keyword>
<dbReference type="PANTHER" id="PTHR28657">
    <property type="entry name" value="INDOLEAMINE 2,3-DIOXYGENASE"/>
    <property type="match status" value="1"/>
</dbReference>
<protein>
    <submittedName>
        <fullName evidence="5">Indoleamine 2,3-dioxygenase</fullName>
    </submittedName>
</protein>
<comment type="similarity">
    <text evidence="1">Belongs to the indoleamine 2,3-dioxygenase family.</text>
</comment>
<accession>A0AAJ0F7P5</accession>
<keyword evidence="6" id="KW-1185">Reference proteome</keyword>
<dbReference type="GO" id="GO:0034354">
    <property type="term" value="P:'de novo' NAD+ biosynthetic process from L-tryptophan"/>
    <property type="evidence" value="ECO:0007669"/>
    <property type="project" value="TreeGrafter"/>
</dbReference>
<evidence type="ECO:0000256" key="4">
    <source>
        <dbReference type="PIRSR" id="PIRSR600898-1"/>
    </source>
</evidence>
<name>A0AAJ0F7P5_9PEZI</name>
<dbReference type="Gene3D" id="1.20.58.480">
    <property type="match status" value="1"/>
</dbReference>
<dbReference type="GO" id="GO:0020037">
    <property type="term" value="F:heme binding"/>
    <property type="evidence" value="ECO:0007669"/>
    <property type="project" value="InterPro"/>
</dbReference>
<dbReference type="GO" id="GO:0046872">
    <property type="term" value="F:metal ion binding"/>
    <property type="evidence" value="ECO:0007669"/>
    <property type="project" value="UniProtKB-KW"/>
</dbReference>
<dbReference type="GO" id="GO:0005737">
    <property type="term" value="C:cytoplasm"/>
    <property type="evidence" value="ECO:0007669"/>
    <property type="project" value="TreeGrafter"/>
</dbReference>
<proteinExistence type="inferred from homology"/>
<reference evidence="5" key="1">
    <citation type="submission" date="2023-06" db="EMBL/GenBank/DDBJ databases">
        <title>Genome-scale phylogeny and comparative genomics of the fungal order Sordariales.</title>
        <authorList>
            <consortium name="Lawrence Berkeley National Laboratory"/>
            <person name="Hensen N."/>
            <person name="Bonometti L."/>
            <person name="Westerberg I."/>
            <person name="Brannstrom I.O."/>
            <person name="Guillou S."/>
            <person name="Cros-Aarteil S."/>
            <person name="Calhoun S."/>
            <person name="Haridas S."/>
            <person name="Kuo A."/>
            <person name="Mondo S."/>
            <person name="Pangilinan J."/>
            <person name="Riley R."/>
            <person name="Labutti K."/>
            <person name="Andreopoulos B."/>
            <person name="Lipzen A."/>
            <person name="Chen C."/>
            <person name="Yanf M."/>
            <person name="Daum C."/>
            <person name="Ng V."/>
            <person name="Clum A."/>
            <person name="Steindorff A."/>
            <person name="Ohm R."/>
            <person name="Martin F."/>
            <person name="Silar P."/>
            <person name="Natvig D."/>
            <person name="Lalanne C."/>
            <person name="Gautier V."/>
            <person name="Ament-Velasquez S.L."/>
            <person name="Kruys A."/>
            <person name="Hutchinson M.I."/>
            <person name="Powell A.J."/>
            <person name="Barry K."/>
            <person name="Miller A.N."/>
            <person name="Grigoriev I.V."/>
            <person name="Debuchy R."/>
            <person name="Gladieux P."/>
            <person name="Thoren M.H."/>
            <person name="Johannesson H."/>
        </authorList>
    </citation>
    <scope>NUCLEOTIDE SEQUENCE</scope>
    <source>
        <strain evidence="5">PSN4</strain>
    </source>
</reference>
<evidence type="ECO:0000256" key="3">
    <source>
        <dbReference type="ARBA" id="ARBA00023004"/>
    </source>
</evidence>
<dbReference type="AlphaFoldDB" id="A0AAJ0F7P5"/>
<keyword evidence="3 4" id="KW-0408">Iron</keyword>
<comment type="caution">
    <text evidence="5">The sequence shown here is derived from an EMBL/GenBank/DDBJ whole genome shotgun (WGS) entry which is preliminary data.</text>
</comment>
<feature type="binding site" description="proximal binding residue" evidence="4">
    <location>
        <position position="372"/>
    </location>
    <ligand>
        <name>heme b</name>
        <dbReference type="ChEBI" id="CHEBI:60344"/>
    </ligand>
    <ligandPart>
        <name>Fe</name>
        <dbReference type="ChEBI" id="CHEBI:18248"/>
    </ligandPart>
</feature>
<dbReference type="InterPro" id="IPR000898">
    <property type="entry name" value="Indolamine_dOase"/>
</dbReference>
<dbReference type="GO" id="GO:0019441">
    <property type="term" value="P:L-tryptophan catabolic process to kynurenine"/>
    <property type="evidence" value="ECO:0007669"/>
    <property type="project" value="InterPro"/>
</dbReference>
<dbReference type="PANTHER" id="PTHR28657:SF10">
    <property type="entry name" value="INDOLEAMINE 2,3-DIOXYGENASE"/>
    <property type="match status" value="1"/>
</dbReference>
<dbReference type="Pfam" id="PF01231">
    <property type="entry name" value="IDO"/>
    <property type="match status" value="1"/>
</dbReference>
<keyword evidence="4" id="KW-0349">Heme</keyword>
<evidence type="ECO:0000313" key="5">
    <source>
        <dbReference type="EMBL" id="KAK1751349.1"/>
    </source>
</evidence>
<evidence type="ECO:0000256" key="1">
    <source>
        <dbReference type="ARBA" id="ARBA00007119"/>
    </source>
</evidence>
<organism evidence="5 6">
    <name type="scientific">Echria macrotheca</name>
    <dbReference type="NCBI Taxonomy" id="438768"/>
    <lineage>
        <taxon>Eukaryota</taxon>
        <taxon>Fungi</taxon>
        <taxon>Dikarya</taxon>
        <taxon>Ascomycota</taxon>
        <taxon>Pezizomycotina</taxon>
        <taxon>Sordariomycetes</taxon>
        <taxon>Sordariomycetidae</taxon>
        <taxon>Sordariales</taxon>
        <taxon>Schizotheciaceae</taxon>
        <taxon>Echria</taxon>
    </lineage>
</organism>
<dbReference type="EMBL" id="MU839842">
    <property type="protein sequence ID" value="KAK1751349.1"/>
    <property type="molecule type" value="Genomic_DNA"/>
</dbReference>
<sequence>MSPPEPLPRHLEEPNISEILEKFSISQYGFLPDDPPLVKLPDDYYAPWERLISHLPSLLETKTLRSQVDALPILSTSRLSSAPEHQRAYVILCFLAHGYIWGGDLASQTLPPPIAIPLLAISSKLDLPPVATYAALNLWNFSPNNTPTDLDSLRSQHTFTGTQDESWFYCVSIAIEARGAKAIPLMLRALHHLQSGDFSRAAADLRRLAACIDELGELLGRMDERCDPGVFFHRIRPFLAGSKNMAAVGLPRGVFYDEGPSGSEEETETGRRGGWRALRGGSNGQSSLIQFFDIVLGVEHAGGFHEEVRAYMPRPHRLFLEWLAETYRGGVRQFLLLEKDSARKHGRESEVEECEEAFRMATDALAAFRGRHLKMVTRYIIIPSSAGRGDEKVINLATASAGDKVGAIPHKREASPYERKDRKVYLQW</sequence>
<dbReference type="Proteomes" id="UP001239445">
    <property type="component" value="Unassembled WGS sequence"/>
</dbReference>
<dbReference type="SUPFAM" id="SSF140959">
    <property type="entry name" value="Indolic compounds 2,3-dioxygenase-like"/>
    <property type="match status" value="1"/>
</dbReference>
<dbReference type="GO" id="GO:0033754">
    <property type="term" value="F:indoleamine 2,3-dioxygenase activity"/>
    <property type="evidence" value="ECO:0007669"/>
    <property type="project" value="TreeGrafter"/>
</dbReference>
<dbReference type="InterPro" id="IPR037217">
    <property type="entry name" value="Trp/Indoleamine_2_3_dOase-like"/>
</dbReference>